<gene>
    <name evidence="5" type="primary">LOC107265203</name>
</gene>
<dbReference type="InterPro" id="IPR010622">
    <property type="entry name" value="FAST_Leu-rich"/>
</dbReference>
<dbReference type="KEGG" id="ccin:107265203"/>
<reference evidence="5" key="1">
    <citation type="submission" date="2025-08" db="UniProtKB">
        <authorList>
            <consortium name="RefSeq"/>
        </authorList>
    </citation>
    <scope>IDENTIFICATION</scope>
</reference>
<sequence length="493" mass="55456">MSTNKLFKSLKNTDQVKDSQQNDTLIITSTTTVNELLKIANQRNITRENAFKIVSTLMEWSNHGKVQLSEFEMDKRFLNLCQLIGNVNKKHPAKNEARRQHSIDELATFFGLTEVNEATKKVSDISLPEMIKVMTALAQKKRRPIPLLRSLAYNISRVSSTLTIKQSADLLYSMAILSFPDEVLMQKISSGLLETVPRTDKSPVIGSILTSLGLLRYKDQPLLDTLSDWIDIHSEGMRPQDLCAFLLTLATVGYSPSNADTLFQKVTNSLKESDMPSSLDWLDVVWSLVVLNQATTEQVSSVLDKQFITKLSDASCLNVAKQLKLLNINAAAQFLLSNYKGFLLDENSEIFNVILEKSKERQEFTKAITDTLFSLLPSASFLNLNVNTGMGFTLDAEFFVDSKCNPVSIEKASVNHDANRIAVLPRYYHDFCRGRQDPLGIAFLYSKLLEAKGYKVLVVPFTEYNPKDKLVTRVKYLSKQIQSIAKNSSNINE</sequence>
<dbReference type="PANTHER" id="PTHR21228">
    <property type="entry name" value="FAST LEU-RICH DOMAIN-CONTAINING"/>
    <property type="match status" value="1"/>
</dbReference>
<dbReference type="SMART" id="SM00952">
    <property type="entry name" value="RAP"/>
    <property type="match status" value="1"/>
</dbReference>
<dbReference type="InterPro" id="IPR050870">
    <property type="entry name" value="FAST_kinase"/>
</dbReference>
<evidence type="ECO:0000259" key="3">
    <source>
        <dbReference type="PROSITE" id="PS51286"/>
    </source>
</evidence>
<name>A0AAJ7BMS7_CEPCN</name>
<evidence type="ECO:0000313" key="4">
    <source>
        <dbReference type="Proteomes" id="UP000694920"/>
    </source>
</evidence>
<comment type="subcellular location">
    <subcellularLocation>
        <location evidence="1">Mitochondrion</location>
    </subcellularLocation>
</comment>
<dbReference type="Pfam" id="PF08368">
    <property type="entry name" value="FAST_2"/>
    <property type="match status" value="1"/>
</dbReference>
<keyword evidence="4" id="KW-1185">Reference proteome</keyword>
<dbReference type="GO" id="GO:0035770">
    <property type="term" value="C:ribonucleoprotein granule"/>
    <property type="evidence" value="ECO:0007669"/>
    <property type="project" value="TreeGrafter"/>
</dbReference>
<dbReference type="GO" id="GO:0003723">
    <property type="term" value="F:RNA binding"/>
    <property type="evidence" value="ECO:0007669"/>
    <property type="project" value="TreeGrafter"/>
</dbReference>
<keyword evidence="2" id="KW-0496">Mitochondrion</keyword>
<dbReference type="InterPro" id="IPR013579">
    <property type="entry name" value="FAST_2"/>
</dbReference>
<organism evidence="4 5">
    <name type="scientific">Cephus cinctus</name>
    <name type="common">Wheat stem sawfly</name>
    <dbReference type="NCBI Taxonomy" id="211228"/>
    <lineage>
        <taxon>Eukaryota</taxon>
        <taxon>Metazoa</taxon>
        <taxon>Ecdysozoa</taxon>
        <taxon>Arthropoda</taxon>
        <taxon>Hexapoda</taxon>
        <taxon>Insecta</taxon>
        <taxon>Pterygota</taxon>
        <taxon>Neoptera</taxon>
        <taxon>Endopterygota</taxon>
        <taxon>Hymenoptera</taxon>
        <taxon>Cephoidea</taxon>
        <taxon>Cephidae</taxon>
        <taxon>Cephus</taxon>
    </lineage>
</organism>
<evidence type="ECO:0000313" key="5">
    <source>
        <dbReference type="RefSeq" id="XP_015589908.1"/>
    </source>
</evidence>
<evidence type="ECO:0000256" key="2">
    <source>
        <dbReference type="ARBA" id="ARBA00023128"/>
    </source>
</evidence>
<accession>A0AAJ7BMS7</accession>
<keyword evidence="5" id="KW-0418">Kinase</keyword>
<proteinExistence type="predicted"/>
<evidence type="ECO:0000256" key="1">
    <source>
        <dbReference type="ARBA" id="ARBA00004173"/>
    </source>
</evidence>
<keyword evidence="5" id="KW-0808">Transferase</keyword>
<dbReference type="GeneID" id="107265203"/>
<dbReference type="GO" id="GO:0000963">
    <property type="term" value="P:mitochondrial RNA processing"/>
    <property type="evidence" value="ECO:0007669"/>
    <property type="project" value="TreeGrafter"/>
</dbReference>
<dbReference type="Proteomes" id="UP000694920">
    <property type="component" value="Unplaced"/>
</dbReference>
<dbReference type="InterPro" id="IPR013584">
    <property type="entry name" value="RAP"/>
</dbReference>
<dbReference type="Pfam" id="PF06743">
    <property type="entry name" value="FAST_1"/>
    <property type="match status" value="1"/>
</dbReference>
<dbReference type="GO" id="GO:0005759">
    <property type="term" value="C:mitochondrial matrix"/>
    <property type="evidence" value="ECO:0007669"/>
    <property type="project" value="TreeGrafter"/>
</dbReference>
<feature type="domain" description="RAP" evidence="3">
    <location>
        <begin position="421"/>
        <end position="479"/>
    </location>
</feature>
<protein>
    <submittedName>
        <fullName evidence="5">FAST kinase domain-containing protein 4</fullName>
    </submittedName>
</protein>
<dbReference type="RefSeq" id="XP_015589908.1">
    <property type="nucleotide sequence ID" value="XM_015734422.2"/>
</dbReference>
<dbReference type="PROSITE" id="PS51286">
    <property type="entry name" value="RAP"/>
    <property type="match status" value="1"/>
</dbReference>
<dbReference type="GO" id="GO:0016301">
    <property type="term" value="F:kinase activity"/>
    <property type="evidence" value="ECO:0007669"/>
    <property type="project" value="UniProtKB-KW"/>
</dbReference>
<dbReference type="GO" id="GO:0044528">
    <property type="term" value="P:regulation of mitochondrial mRNA stability"/>
    <property type="evidence" value="ECO:0007669"/>
    <property type="project" value="InterPro"/>
</dbReference>
<dbReference type="PANTHER" id="PTHR21228:SF69">
    <property type="entry name" value="GH07286P"/>
    <property type="match status" value="1"/>
</dbReference>
<dbReference type="AlphaFoldDB" id="A0AAJ7BMS7"/>